<evidence type="ECO:0000259" key="2">
    <source>
        <dbReference type="PROSITE" id="PS50883"/>
    </source>
</evidence>
<dbReference type="Gene3D" id="3.30.70.270">
    <property type="match status" value="1"/>
</dbReference>
<dbReference type="SMART" id="SM00267">
    <property type="entry name" value="GGDEF"/>
    <property type="match status" value="1"/>
</dbReference>
<dbReference type="RefSeq" id="WP_183702897.1">
    <property type="nucleotide sequence ID" value="NZ_JACHFE010000004.1"/>
</dbReference>
<dbReference type="InterPro" id="IPR003660">
    <property type="entry name" value="HAMP_dom"/>
</dbReference>
<dbReference type="PROSITE" id="PS50887">
    <property type="entry name" value="GGDEF"/>
    <property type="match status" value="1"/>
</dbReference>
<keyword evidence="6" id="KW-1185">Reference proteome</keyword>
<dbReference type="InterPro" id="IPR042461">
    <property type="entry name" value="LapD_MoxY_peri_C"/>
</dbReference>
<dbReference type="InterPro" id="IPR050706">
    <property type="entry name" value="Cyclic-di-GMP_PDE-like"/>
</dbReference>
<dbReference type="InterPro" id="IPR001633">
    <property type="entry name" value="EAL_dom"/>
</dbReference>
<dbReference type="Pfam" id="PF00563">
    <property type="entry name" value="EAL"/>
    <property type="match status" value="1"/>
</dbReference>
<accession>A0A840UB52</accession>
<evidence type="ECO:0000259" key="3">
    <source>
        <dbReference type="PROSITE" id="PS50885"/>
    </source>
</evidence>
<dbReference type="PROSITE" id="PS50885">
    <property type="entry name" value="HAMP"/>
    <property type="match status" value="1"/>
</dbReference>
<name>A0A840UB52_9GAMM</name>
<dbReference type="SUPFAM" id="SSF55073">
    <property type="entry name" value="Nucleotide cyclase"/>
    <property type="match status" value="1"/>
</dbReference>
<evidence type="ECO:0000256" key="1">
    <source>
        <dbReference type="SAM" id="Phobius"/>
    </source>
</evidence>
<feature type="transmembrane region" description="Helical" evidence="1">
    <location>
        <begin position="7"/>
        <end position="28"/>
    </location>
</feature>
<proteinExistence type="predicted"/>
<dbReference type="GO" id="GO:0071111">
    <property type="term" value="F:cyclic-guanylate-specific phosphodiesterase activity"/>
    <property type="evidence" value="ECO:0007669"/>
    <property type="project" value="InterPro"/>
</dbReference>
<feature type="domain" description="EAL" evidence="2">
    <location>
        <begin position="410"/>
        <end position="642"/>
    </location>
</feature>
<dbReference type="InterPro" id="IPR000160">
    <property type="entry name" value="GGDEF_dom"/>
</dbReference>
<organism evidence="5 6">
    <name type="scientific">Marinobacter oulmenensis</name>
    <dbReference type="NCBI Taxonomy" id="643747"/>
    <lineage>
        <taxon>Bacteria</taxon>
        <taxon>Pseudomonadati</taxon>
        <taxon>Pseudomonadota</taxon>
        <taxon>Gammaproteobacteria</taxon>
        <taxon>Pseudomonadales</taxon>
        <taxon>Marinobacteraceae</taxon>
        <taxon>Marinobacter</taxon>
    </lineage>
</organism>
<dbReference type="EMBL" id="JACHFE010000004">
    <property type="protein sequence ID" value="MBB5321443.1"/>
    <property type="molecule type" value="Genomic_DNA"/>
</dbReference>
<comment type="caution">
    <text evidence="5">The sequence shown here is derived from an EMBL/GenBank/DDBJ whole genome shotgun (WGS) entry which is preliminary data.</text>
</comment>
<reference evidence="5 6" key="1">
    <citation type="submission" date="2020-08" db="EMBL/GenBank/DDBJ databases">
        <title>Genomic Encyclopedia of Type Strains, Phase IV (KMG-IV): sequencing the most valuable type-strain genomes for metagenomic binning, comparative biology and taxonomic classification.</title>
        <authorList>
            <person name="Goeker M."/>
        </authorList>
    </citation>
    <scope>NUCLEOTIDE SEQUENCE [LARGE SCALE GENOMIC DNA]</scope>
    <source>
        <strain evidence="5 6">DSM 22359</strain>
    </source>
</reference>
<dbReference type="InterPro" id="IPR032244">
    <property type="entry name" value="LapD_MoxY_N"/>
</dbReference>
<dbReference type="Pfam" id="PF16448">
    <property type="entry name" value="LapD_MoxY_N"/>
    <property type="match status" value="1"/>
</dbReference>
<dbReference type="Gene3D" id="6.20.270.20">
    <property type="entry name" value="LapD/MoxY periplasmic domain"/>
    <property type="match status" value="1"/>
</dbReference>
<dbReference type="InterPro" id="IPR035919">
    <property type="entry name" value="EAL_sf"/>
</dbReference>
<dbReference type="SMART" id="SM00052">
    <property type="entry name" value="EAL"/>
    <property type="match status" value="1"/>
</dbReference>
<sequence length="642" mass="71562">MKLSKQLWLLISLLLVTAFVGSFMFSSLNIRNYVEEQLQLKNSDTANALALTISQSEKDRALIETFMATQFDMGHFRHISLEPVSGEPIVFQAGANTAEQQAPGWFQALLPLDSPTASARIMSGWNEYGLIRVSSATDDAYELLWSTVQRTLMWLLFLLVLVAVAARYLVRTITGPLDGVVRQAEAIGNQQFIEGEEPNTDELRRVARAMNRLAAKVKAMLARERNHVEDLRFALQHDELTGLPNRKVLMQSLEQLLSEGSAEDQHGLLLLRVLSLNELNQRLGRKGADDFLCQVAEVLQEQQDSTHDNGGTALAARLNGSDFAFLFHDRPDLHQLVEVLNHKLDAINQQTLDENRPLPVIMAGEWIRGDEQRASVMIRVDALLAKAELEWPEQNCLLSEATQETDARSVDQWRSLLTGALANERTRLTASPVYSPDGDYRFEDLTAELSTEEGDIPISQFGPWARRFGLESEFDQQLLTAAIGYLEEDSQRQVAVRLSQEALDSVAFVSAMTGQLRHSPELTSRLTLAIRETAAFANVEKFTDFSGLVTRFGCRVALVDASTTFLASNLLPTLGLSFIHLDSNVASALDQDQEEALFIQRVCSVAHSVGMTVIMDEMTGDQNRRATQCGVDGFRKQERLPN</sequence>
<dbReference type="InterPro" id="IPR029787">
    <property type="entry name" value="Nucleotide_cyclase"/>
</dbReference>
<dbReference type="PANTHER" id="PTHR33121:SF23">
    <property type="entry name" value="CYCLIC DI-GMP PHOSPHODIESTERASE PDEB"/>
    <property type="match status" value="1"/>
</dbReference>
<protein>
    <submittedName>
        <fullName evidence="5">EAL domain-containing protein (Putative c-di-GMP-specific phosphodiesterase class I)/GGDEF domain-containing protein</fullName>
    </submittedName>
</protein>
<dbReference type="PROSITE" id="PS50883">
    <property type="entry name" value="EAL"/>
    <property type="match status" value="1"/>
</dbReference>
<feature type="domain" description="GGDEF" evidence="4">
    <location>
        <begin position="264"/>
        <end position="400"/>
    </location>
</feature>
<dbReference type="Proteomes" id="UP000591735">
    <property type="component" value="Unassembled WGS sequence"/>
</dbReference>
<feature type="domain" description="HAMP" evidence="3">
    <location>
        <begin position="171"/>
        <end position="222"/>
    </location>
</feature>
<dbReference type="Gene3D" id="3.30.110.200">
    <property type="match status" value="1"/>
</dbReference>
<dbReference type="SUPFAM" id="SSF141868">
    <property type="entry name" value="EAL domain-like"/>
    <property type="match status" value="1"/>
</dbReference>
<evidence type="ECO:0000313" key="6">
    <source>
        <dbReference type="Proteomes" id="UP000591735"/>
    </source>
</evidence>
<gene>
    <name evidence="5" type="ORF">HNR38_001932</name>
</gene>
<evidence type="ECO:0000313" key="5">
    <source>
        <dbReference type="EMBL" id="MBB5321443.1"/>
    </source>
</evidence>
<dbReference type="AlphaFoldDB" id="A0A840UB52"/>
<dbReference type="InterPro" id="IPR043128">
    <property type="entry name" value="Rev_trsase/Diguanyl_cyclase"/>
</dbReference>
<keyword evidence="1" id="KW-1133">Transmembrane helix</keyword>
<keyword evidence="1" id="KW-0472">Membrane</keyword>
<dbReference type="Pfam" id="PF00990">
    <property type="entry name" value="GGDEF"/>
    <property type="match status" value="1"/>
</dbReference>
<dbReference type="GO" id="GO:0016020">
    <property type="term" value="C:membrane"/>
    <property type="evidence" value="ECO:0007669"/>
    <property type="project" value="InterPro"/>
</dbReference>
<dbReference type="Gene3D" id="3.20.20.450">
    <property type="entry name" value="EAL domain"/>
    <property type="match status" value="1"/>
</dbReference>
<keyword evidence="1" id="KW-0812">Transmembrane</keyword>
<dbReference type="GO" id="GO:0007165">
    <property type="term" value="P:signal transduction"/>
    <property type="evidence" value="ECO:0007669"/>
    <property type="project" value="InterPro"/>
</dbReference>
<dbReference type="PANTHER" id="PTHR33121">
    <property type="entry name" value="CYCLIC DI-GMP PHOSPHODIESTERASE PDEF"/>
    <property type="match status" value="1"/>
</dbReference>
<evidence type="ECO:0000259" key="4">
    <source>
        <dbReference type="PROSITE" id="PS50887"/>
    </source>
</evidence>